<dbReference type="InterPro" id="IPR051748">
    <property type="entry name" value="TNF_Ligand_Superfamily"/>
</dbReference>
<feature type="compositionally biased region" description="Low complexity" evidence="7">
    <location>
        <begin position="159"/>
        <end position="169"/>
    </location>
</feature>
<dbReference type="InterPro" id="IPR008983">
    <property type="entry name" value="Tumour_necrosis_fac-like_dom"/>
</dbReference>
<comment type="subcellular location">
    <subcellularLocation>
        <location evidence="1">Secreted</location>
    </subcellularLocation>
</comment>
<evidence type="ECO:0000256" key="2">
    <source>
        <dbReference type="ARBA" id="ARBA00008670"/>
    </source>
</evidence>
<proteinExistence type="inferred from homology"/>
<evidence type="ECO:0000256" key="5">
    <source>
        <dbReference type="ARBA" id="ARBA00023157"/>
    </source>
</evidence>
<dbReference type="GO" id="GO:0006955">
    <property type="term" value="P:immune response"/>
    <property type="evidence" value="ECO:0007669"/>
    <property type="project" value="InterPro"/>
</dbReference>
<dbReference type="PROSITE" id="PS50049">
    <property type="entry name" value="THD_2"/>
    <property type="match status" value="1"/>
</dbReference>
<keyword evidence="8" id="KW-0472">Membrane</keyword>
<dbReference type="PROSITE" id="PS00251">
    <property type="entry name" value="THD_1"/>
    <property type="match status" value="1"/>
</dbReference>
<dbReference type="Gene3D" id="2.60.120.40">
    <property type="match status" value="1"/>
</dbReference>
<dbReference type="InterPro" id="IPR021184">
    <property type="entry name" value="TNF_CS"/>
</dbReference>
<keyword evidence="4" id="KW-0964">Secreted</keyword>
<keyword evidence="6" id="KW-0325">Glycoprotein</keyword>
<sequence length="352" mass="39942">MYTKLLVSRENKSWTPFLGGTLALLCVLSVLGLLALFYWTNNETIHDHQGQIDGLKREVEFLRKLLIEGASTNYEDERAERNIREILTDPIDEDYPNDEGEKTRPMVIDAKYSEAIKNGTYHAKNKTEGLRIYGVWLKKGKRNRSTKSPIKSHHSRQKASSSSVSAASSLKKGFRRNKNSQSSKPRQLRRANKPITKVSRVDKSPMSKDKLIGMKAVHFIGQNPVDPRDFQEGPKIKNVDGLFKKWHLSGWSSRMREVSNAFPVKNGTVQVSSPGVYYVYAQVNYLDEHDVNAFQIYKNQDPLFLCTTMTNTPTKSTKTNTCYTGGLVYLDQGDSVFIRDLEPGRFSVLLPS</sequence>
<dbReference type="PANTHER" id="PTHR15151">
    <property type="entry name" value="PROTEIN EIGER"/>
    <property type="match status" value="1"/>
</dbReference>
<evidence type="ECO:0000256" key="4">
    <source>
        <dbReference type="ARBA" id="ARBA00022525"/>
    </source>
</evidence>
<reference evidence="10" key="1">
    <citation type="submission" date="2014-05" db="EMBL/GenBank/DDBJ databases">
        <authorList>
            <person name="Chronopoulou M."/>
        </authorList>
    </citation>
    <scope>NUCLEOTIDE SEQUENCE</scope>
    <source>
        <tissue evidence="10">Whole organism</tissue>
    </source>
</reference>
<dbReference type="AlphaFoldDB" id="A0A0K2TIR0"/>
<evidence type="ECO:0000256" key="3">
    <source>
        <dbReference type="ARBA" id="ARBA00022514"/>
    </source>
</evidence>
<feature type="transmembrane region" description="Helical" evidence="8">
    <location>
        <begin position="21"/>
        <end position="39"/>
    </location>
</feature>
<evidence type="ECO:0000256" key="1">
    <source>
        <dbReference type="ARBA" id="ARBA00004613"/>
    </source>
</evidence>
<accession>A0A0K2TIR0</accession>
<dbReference type="Pfam" id="PF00229">
    <property type="entry name" value="TNF"/>
    <property type="match status" value="1"/>
</dbReference>
<dbReference type="GO" id="GO:0005125">
    <property type="term" value="F:cytokine activity"/>
    <property type="evidence" value="ECO:0007669"/>
    <property type="project" value="UniProtKB-KW"/>
</dbReference>
<dbReference type="GO" id="GO:0005164">
    <property type="term" value="F:tumor necrosis factor receptor binding"/>
    <property type="evidence" value="ECO:0007669"/>
    <property type="project" value="InterPro"/>
</dbReference>
<dbReference type="GO" id="GO:0005615">
    <property type="term" value="C:extracellular space"/>
    <property type="evidence" value="ECO:0007669"/>
    <property type="project" value="UniProtKB-KW"/>
</dbReference>
<feature type="region of interest" description="Disordered" evidence="7">
    <location>
        <begin position="143"/>
        <end position="207"/>
    </location>
</feature>
<evidence type="ECO:0000259" key="9">
    <source>
        <dbReference type="PROSITE" id="PS50049"/>
    </source>
</evidence>
<dbReference type="EMBL" id="HACA01008458">
    <property type="protein sequence ID" value="CDW25819.1"/>
    <property type="molecule type" value="Transcribed_RNA"/>
</dbReference>
<organism evidence="10">
    <name type="scientific">Lepeophtheirus salmonis</name>
    <name type="common">Salmon louse</name>
    <name type="synonym">Caligus salmonis</name>
    <dbReference type="NCBI Taxonomy" id="72036"/>
    <lineage>
        <taxon>Eukaryota</taxon>
        <taxon>Metazoa</taxon>
        <taxon>Ecdysozoa</taxon>
        <taxon>Arthropoda</taxon>
        <taxon>Crustacea</taxon>
        <taxon>Multicrustacea</taxon>
        <taxon>Hexanauplia</taxon>
        <taxon>Copepoda</taxon>
        <taxon>Siphonostomatoida</taxon>
        <taxon>Caligidae</taxon>
        <taxon>Lepeophtheirus</taxon>
    </lineage>
</organism>
<name>A0A0K2TIR0_LEPSM</name>
<dbReference type="PANTHER" id="PTHR15151:SF24">
    <property type="entry name" value="A PROLIFERATION-INDUCING LIGAND-LIKE PROTEIN-RELATED"/>
    <property type="match status" value="1"/>
</dbReference>
<dbReference type="SUPFAM" id="SSF49842">
    <property type="entry name" value="TNF-like"/>
    <property type="match status" value="1"/>
</dbReference>
<comment type="similarity">
    <text evidence="2">Belongs to the tumor necrosis factor family.</text>
</comment>
<keyword evidence="8" id="KW-0812">Transmembrane</keyword>
<feature type="non-terminal residue" evidence="10">
    <location>
        <position position="352"/>
    </location>
</feature>
<feature type="domain" description="THD" evidence="9">
    <location>
        <begin position="215"/>
        <end position="352"/>
    </location>
</feature>
<dbReference type="InterPro" id="IPR006052">
    <property type="entry name" value="TNF_dom"/>
</dbReference>
<dbReference type="OrthoDB" id="6159739at2759"/>
<keyword evidence="5" id="KW-1015">Disulfide bond</keyword>
<protein>
    <submittedName>
        <fullName evidence="10">Putative LOC100575234 [Acyrthosiphon pisum]</fullName>
    </submittedName>
</protein>
<evidence type="ECO:0000313" key="10">
    <source>
        <dbReference type="EMBL" id="CDW25819.1"/>
    </source>
</evidence>
<keyword evidence="8" id="KW-1133">Transmembrane helix</keyword>
<keyword evidence="3" id="KW-0202">Cytokine</keyword>
<feature type="compositionally biased region" description="Basic residues" evidence="7">
    <location>
        <begin position="143"/>
        <end position="157"/>
    </location>
</feature>
<evidence type="ECO:0000256" key="6">
    <source>
        <dbReference type="ARBA" id="ARBA00023180"/>
    </source>
</evidence>
<evidence type="ECO:0000256" key="8">
    <source>
        <dbReference type="SAM" id="Phobius"/>
    </source>
</evidence>
<dbReference type="GO" id="GO:0016020">
    <property type="term" value="C:membrane"/>
    <property type="evidence" value="ECO:0007669"/>
    <property type="project" value="InterPro"/>
</dbReference>
<evidence type="ECO:0000256" key="7">
    <source>
        <dbReference type="SAM" id="MobiDB-lite"/>
    </source>
</evidence>